<evidence type="ECO:0000259" key="2">
    <source>
        <dbReference type="PROSITE" id="PS50846"/>
    </source>
</evidence>
<dbReference type="GeneID" id="81358627"/>
<feature type="region of interest" description="Disordered" evidence="1">
    <location>
        <begin position="34"/>
        <end position="60"/>
    </location>
</feature>
<reference evidence="3" key="2">
    <citation type="journal article" date="2023" name="IMA Fungus">
        <title>Comparative genomic study of the Penicillium genus elucidates a diverse pangenome and 15 lateral gene transfer events.</title>
        <authorList>
            <person name="Petersen C."/>
            <person name="Sorensen T."/>
            <person name="Nielsen M.R."/>
            <person name="Sondergaard T.E."/>
            <person name="Sorensen J.L."/>
            <person name="Fitzpatrick D.A."/>
            <person name="Frisvad J.C."/>
            <person name="Nielsen K.L."/>
        </authorList>
    </citation>
    <scope>NUCLEOTIDE SEQUENCE</scope>
    <source>
        <strain evidence="3">IBT 30761</strain>
    </source>
</reference>
<evidence type="ECO:0000256" key="1">
    <source>
        <dbReference type="SAM" id="MobiDB-lite"/>
    </source>
</evidence>
<comment type="caution">
    <text evidence="3">The sequence shown here is derived from an EMBL/GenBank/DDBJ whole genome shotgun (WGS) entry which is preliminary data.</text>
</comment>
<evidence type="ECO:0000313" key="4">
    <source>
        <dbReference type="Proteomes" id="UP001149074"/>
    </source>
</evidence>
<dbReference type="InterPro" id="IPR036163">
    <property type="entry name" value="HMA_dom_sf"/>
</dbReference>
<gene>
    <name evidence="3" type="ORF">N7532_007155</name>
</gene>
<dbReference type="RefSeq" id="XP_056475807.1">
    <property type="nucleotide sequence ID" value="XM_056619648.1"/>
</dbReference>
<dbReference type="GO" id="GO:0046872">
    <property type="term" value="F:metal ion binding"/>
    <property type="evidence" value="ECO:0007669"/>
    <property type="project" value="InterPro"/>
</dbReference>
<dbReference type="InterPro" id="IPR006121">
    <property type="entry name" value="HMA_dom"/>
</dbReference>
<reference evidence="3" key="1">
    <citation type="submission" date="2022-11" db="EMBL/GenBank/DDBJ databases">
        <authorList>
            <person name="Petersen C."/>
        </authorList>
    </citation>
    <scope>NUCLEOTIDE SEQUENCE</scope>
    <source>
        <strain evidence="3">IBT 30761</strain>
    </source>
</reference>
<dbReference type="PROSITE" id="PS50846">
    <property type="entry name" value="HMA_2"/>
    <property type="match status" value="1"/>
</dbReference>
<sequence>MACDSCGPPAPAPEPDVTPIAALNETSSCKNSCCDGENTAPGQEEPAQEESDDFYSPGKYTDEKIENIDAPDCCRGKPVVEPPARECAGSCCGISKNAITKELSITDSSGSCCKPPKQCILKGPRTGCAGSCCTENQPASPQGSCTGACCSSAAPDPGSEIDNALVQDITDIEKQDTGKEYVVLSISGMTCTGCETKLNRTLGTVPAVKDLKNSLVLSRAEFNIDLRLGSVEEVD</sequence>
<dbReference type="EMBL" id="JAPQKI010000005">
    <property type="protein sequence ID" value="KAJ5100154.1"/>
    <property type="molecule type" value="Genomic_DNA"/>
</dbReference>
<dbReference type="Proteomes" id="UP001149074">
    <property type="component" value="Unassembled WGS sequence"/>
</dbReference>
<dbReference type="OrthoDB" id="5415126at2759"/>
<organism evidence="3 4">
    <name type="scientific">Penicillium argentinense</name>
    <dbReference type="NCBI Taxonomy" id="1131581"/>
    <lineage>
        <taxon>Eukaryota</taxon>
        <taxon>Fungi</taxon>
        <taxon>Dikarya</taxon>
        <taxon>Ascomycota</taxon>
        <taxon>Pezizomycotina</taxon>
        <taxon>Eurotiomycetes</taxon>
        <taxon>Eurotiomycetidae</taxon>
        <taxon>Eurotiales</taxon>
        <taxon>Aspergillaceae</taxon>
        <taxon>Penicillium</taxon>
    </lineage>
</organism>
<dbReference type="AlphaFoldDB" id="A0A9W9KBH1"/>
<accession>A0A9W9KBH1</accession>
<dbReference type="CDD" id="cd00371">
    <property type="entry name" value="HMA"/>
    <property type="match status" value="1"/>
</dbReference>
<dbReference type="Pfam" id="PF00403">
    <property type="entry name" value="HMA"/>
    <property type="match status" value="1"/>
</dbReference>
<protein>
    <submittedName>
        <fullName evidence="3">Copper-transporting ATPase</fullName>
    </submittedName>
</protein>
<dbReference type="Gene3D" id="3.30.70.100">
    <property type="match status" value="1"/>
</dbReference>
<feature type="domain" description="HMA" evidence="2">
    <location>
        <begin position="180"/>
        <end position="235"/>
    </location>
</feature>
<proteinExistence type="predicted"/>
<dbReference type="SUPFAM" id="SSF55008">
    <property type="entry name" value="HMA, heavy metal-associated domain"/>
    <property type="match status" value="1"/>
</dbReference>
<evidence type="ECO:0000313" key="3">
    <source>
        <dbReference type="EMBL" id="KAJ5100154.1"/>
    </source>
</evidence>
<name>A0A9W9KBH1_9EURO</name>
<keyword evidence="4" id="KW-1185">Reference proteome</keyword>